<proteinExistence type="predicted"/>
<organism evidence="1 2">
    <name type="scientific">Vaccinium darrowii</name>
    <dbReference type="NCBI Taxonomy" id="229202"/>
    <lineage>
        <taxon>Eukaryota</taxon>
        <taxon>Viridiplantae</taxon>
        <taxon>Streptophyta</taxon>
        <taxon>Embryophyta</taxon>
        <taxon>Tracheophyta</taxon>
        <taxon>Spermatophyta</taxon>
        <taxon>Magnoliopsida</taxon>
        <taxon>eudicotyledons</taxon>
        <taxon>Gunneridae</taxon>
        <taxon>Pentapetalae</taxon>
        <taxon>asterids</taxon>
        <taxon>Ericales</taxon>
        <taxon>Ericaceae</taxon>
        <taxon>Vaccinioideae</taxon>
        <taxon>Vaccinieae</taxon>
        <taxon>Vaccinium</taxon>
    </lineage>
</organism>
<dbReference type="EMBL" id="CM037152">
    <property type="protein sequence ID" value="KAH7835061.1"/>
    <property type="molecule type" value="Genomic_DNA"/>
</dbReference>
<reference evidence="1 2" key="1">
    <citation type="journal article" date="2021" name="Hortic Res">
        <title>High-quality reference genome and annotation aids understanding of berry development for evergreen blueberry (Vaccinium darrowii).</title>
        <authorList>
            <person name="Yu J."/>
            <person name="Hulse-Kemp A.M."/>
            <person name="Babiker E."/>
            <person name="Staton M."/>
        </authorList>
    </citation>
    <scope>NUCLEOTIDE SEQUENCE [LARGE SCALE GENOMIC DNA]</scope>
    <source>
        <strain evidence="2">cv. NJ 8807/NJ 8810</strain>
        <tissue evidence="1">Young leaf</tissue>
    </source>
</reference>
<keyword evidence="2" id="KW-1185">Reference proteome</keyword>
<evidence type="ECO:0000313" key="1">
    <source>
        <dbReference type="EMBL" id="KAH7835061.1"/>
    </source>
</evidence>
<accession>A0ACB7X330</accession>
<gene>
    <name evidence="1" type="ORF">Vadar_022495</name>
</gene>
<sequence length="374" mass="41612">MAEQSDSVGLRRRLVSQTNESNSSSLIPQISLDLSIYCLLRCARSDYRSIASVNRSFRSLIRTGELYRARRQKGIVEHWVYFSFNPSGWMCFDPVGIRWMHVPRLPGGEFCANFNGALAVGTELLLFGKEVTGLQAIYKFSISTNSWSLGREMNEPRRCSFGSASLGEIAIVAGGYDRENNILSSAEIYNSDTGTWESLPRMNIPRALCSGVFMDGNFYVVGGIGVANPNALTCGEMYDSKTRRWHEIPNMLPARINAMEASPQLVVVKNELYAAFYSENEVRKYDKGRNVWSTDGSLPEGVLPMKLWGLVFSAYGDQLIVIVGGRMDLDEPSPGGIVVYDCVPDEGPLQWSLLTFNDVPIDTSFVYNYTVVGC</sequence>
<dbReference type="Proteomes" id="UP000828048">
    <property type="component" value="Chromosome 2"/>
</dbReference>
<evidence type="ECO:0000313" key="2">
    <source>
        <dbReference type="Proteomes" id="UP000828048"/>
    </source>
</evidence>
<protein>
    <submittedName>
        <fullName evidence="1">Uncharacterized protein</fullName>
    </submittedName>
</protein>
<name>A0ACB7X330_9ERIC</name>
<comment type="caution">
    <text evidence="1">The sequence shown here is derived from an EMBL/GenBank/DDBJ whole genome shotgun (WGS) entry which is preliminary data.</text>
</comment>